<feature type="chain" id="PRO_5042553756" evidence="1">
    <location>
        <begin position="23"/>
        <end position="274"/>
    </location>
</feature>
<dbReference type="InterPro" id="IPR007939">
    <property type="entry name" value="Cu-R_B_prcur"/>
</dbReference>
<dbReference type="RefSeq" id="WP_240591039.1">
    <property type="nucleotide sequence ID" value="NZ_JAKUDL010000003.1"/>
</dbReference>
<dbReference type="Proteomes" id="UP001297581">
    <property type="component" value="Unassembled WGS sequence"/>
</dbReference>
<keyword evidence="1" id="KW-0732">Signal</keyword>
<dbReference type="AlphaFoldDB" id="A0AAJ1BHC0"/>
<dbReference type="GO" id="GO:0005507">
    <property type="term" value="F:copper ion binding"/>
    <property type="evidence" value="ECO:0007669"/>
    <property type="project" value="InterPro"/>
</dbReference>
<reference evidence="2 3" key="1">
    <citation type="submission" date="2022-02" db="EMBL/GenBank/DDBJ databases">
        <title>The genome sequence of Shewanella sp. 3B26.</title>
        <authorList>
            <person name="Du J."/>
        </authorList>
    </citation>
    <scope>NUCLEOTIDE SEQUENCE [LARGE SCALE GENOMIC DNA]</scope>
    <source>
        <strain evidence="2 3">3B26</strain>
    </source>
</reference>
<feature type="signal peptide" evidence="1">
    <location>
        <begin position="1"/>
        <end position="22"/>
    </location>
</feature>
<sequence length="274" mass="30815">MKTTASVIALVLSTTLTGISHAEESMSMAPETMPTNTRNPHAYSNGYTLSEGPYALPGPRQLKLADEQIFWAVLGNRFEYQPDNKTALYDLQAWVGNSEDRLVLKAEGEVSNGSLEESATDILWGHAVSTYFDAQVGILLEQYQEGANRQWLAMGIQGLAPYWFEMDLTAYLGDQGRTAFAAELEYELLLTQKLILQPRVELTLYGKDDPENNLGSGLSNLSAGLRLRYEFSRQFAPYIGVEWSKFYGNTADLRQQHNQYLEDTQLLAGVRFWF</sequence>
<protein>
    <submittedName>
        <fullName evidence="2">Copper resistance protein B</fullName>
    </submittedName>
</protein>
<comment type="caution">
    <text evidence="2">The sequence shown here is derived from an EMBL/GenBank/DDBJ whole genome shotgun (WGS) entry which is preliminary data.</text>
</comment>
<name>A0AAJ1BHC0_9GAMM</name>
<organism evidence="2 3">
    <name type="scientific">Shewanella zhuhaiensis</name>
    <dbReference type="NCBI Taxonomy" id="2919576"/>
    <lineage>
        <taxon>Bacteria</taxon>
        <taxon>Pseudomonadati</taxon>
        <taxon>Pseudomonadota</taxon>
        <taxon>Gammaproteobacteria</taxon>
        <taxon>Alteromonadales</taxon>
        <taxon>Shewanellaceae</taxon>
        <taxon>Shewanella</taxon>
    </lineage>
</organism>
<dbReference type="GO" id="GO:0009279">
    <property type="term" value="C:cell outer membrane"/>
    <property type="evidence" value="ECO:0007669"/>
    <property type="project" value="InterPro"/>
</dbReference>
<evidence type="ECO:0000256" key="1">
    <source>
        <dbReference type="SAM" id="SignalP"/>
    </source>
</evidence>
<dbReference type="EMBL" id="JAKUDL010000003">
    <property type="protein sequence ID" value="MCH4294731.1"/>
    <property type="molecule type" value="Genomic_DNA"/>
</dbReference>
<evidence type="ECO:0000313" key="3">
    <source>
        <dbReference type="Proteomes" id="UP001297581"/>
    </source>
</evidence>
<evidence type="ECO:0000313" key="2">
    <source>
        <dbReference type="EMBL" id="MCH4294731.1"/>
    </source>
</evidence>
<keyword evidence="3" id="KW-1185">Reference proteome</keyword>
<dbReference type="GO" id="GO:0006878">
    <property type="term" value="P:intracellular copper ion homeostasis"/>
    <property type="evidence" value="ECO:0007669"/>
    <property type="project" value="InterPro"/>
</dbReference>
<dbReference type="Pfam" id="PF05275">
    <property type="entry name" value="CopB"/>
    <property type="match status" value="1"/>
</dbReference>
<proteinExistence type="predicted"/>
<gene>
    <name evidence="2" type="ORF">MJ923_10505</name>
</gene>
<accession>A0AAJ1BHC0</accession>